<dbReference type="RefSeq" id="WP_082715475.1">
    <property type="nucleotide sequence ID" value="NZ_KQ959483.1"/>
</dbReference>
<keyword evidence="2" id="KW-0808">Transferase</keyword>
<reference evidence="3" key="1">
    <citation type="submission" date="2016-01" db="EMBL/GenBank/DDBJ databases">
        <authorList>
            <person name="Mitreva M."/>
            <person name="Pepin K.H."/>
            <person name="Mihindukulasuriya K.A."/>
            <person name="Fulton R."/>
            <person name="Fronick C."/>
            <person name="O'Laughlin M."/>
            <person name="Miner T."/>
            <person name="Herter B."/>
            <person name="Rosa B.A."/>
            <person name="Cordes M."/>
            <person name="Tomlinson C."/>
            <person name="Wollam A."/>
            <person name="Palsikar V.B."/>
            <person name="Mardis E.R."/>
            <person name="Wilson R.K."/>
        </authorList>
    </citation>
    <scope>NUCLEOTIDE SEQUENCE [LARGE SCALE GENOMIC DNA]</scope>
    <source>
        <strain evidence="3">DNF00019</strain>
    </source>
</reference>
<evidence type="ECO:0000313" key="3">
    <source>
        <dbReference type="Proteomes" id="UP000070675"/>
    </source>
</evidence>
<dbReference type="InterPro" id="IPR029044">
    <property type="entry name" value="Nucleotide-diphossugar_trans"/>
</dbReference>
<dbReference type="OrthoDB" id="396512at2"/>
<dbReference type="CDD" id="cd00761">
    <property type="entry name" value="Glyco_tranf_GTA_type"/>
    <property type="match status" value="1"/>
</dbReference>
<dbReference type="PANTHER" id="PTHR22916:SF3">
    <property type="entry name" value="UDP-GLCNAC:BETAGAL BETA-1,3-N-ACETYLGLUCOSAMINYLTRANSFERASE-LIKE PROTEIN 1"/>
    <property type="match status" value="1"/>
</dbReference>
<protein>
    <submittedName>
        <fullName evidence="2">Glycosyltransferase, group 2 family protein</fullName>
    </submittedName>
</protein>
<dbReference type="Pfam" id="PF00535">
    <property type="entry name" value="Glycos_transf_2"/>
    <property type="match status" value="1"/>
</dbReference>
<dbReference type="AlphaFoldDB" id="A0A133XXB5"/>
<dbReference type="PANTHER" id="PTHR22916">
    <property type="entry name" value="GLYCOSYLTRANSFERASE"/>
    <property type="match status" value="1"/>
</dbReference>
<dbReference type="EMBL" id="LSCR01000001">
    <property type="protein sequence ID" value="KXB35602.1"/>
    <property type="molecule type" value="Genomic_DNA"/>
</dbReference>
<accession>A0A133XXB5</accession>
<dbReference type="Gene3D" id="3.90.550.10">
    <property type="entry name" value="Spore Coat Polysaccharide Biosynthesis Protein SpsA, Chain A"/>
    <property type="match status" value="1"/>
</dbReference>
<evidence type="ECO:0000259" key="1">
    <source>
        <dbReference type="Pfam" id="PF00535"/>
    </source>
</evidence>
<dbReference type="GO" id="GO:0016758">
    <property type="term" value="F:hexosyltransferase activity"/>
    <property type="evidence" value="ECO:0007669"/>
    <property type="project" value="UniProtKB-ARBA"/>
</dbReference>
<dbReference type="SUPFAM" id="SSF53448">
    <property type="entry name" value="Nucleotide-diphospho-sugar transferases"/>
    <property type="match status" value="1"/>
</dbReference>
<dbReference type="STRING" id="1393034.HMPREF3192_00006"/>
<sequence length="366" mass="41403">MTDTLSAQPTTAATTSTVASTASKILSFGIPCYNSAAYMDHCISSILEGTNYAPDIQIIVVDDGSTKDATAQKADEWAECYPNIIKAIHQENGGHGAAVLAGLAAADGVFYKVVDSDDWLDAPSLAKLVDTIRASEAVHENVDLFISNYVYEHVPDNTQNYVSYRNILPTGRVFGWDEVGHFHMWQNLIMHSLCYRADILRAGGGTPLPSHTFYVDNIYAFVPLPRCKRLYYLDVDLYRYFIGREDQSVNETVMAGRIEQQRRITRILMYSYKLYEDIPSIKLRSYMVNYFVIMMAICSIFSKLSKQPDAMEQLDILWNELREYDPRLWRRCRFGIVGSSTNLPTKAGKHITLAAYRLVGKFVKFN</sequence>
<proteinExistence type="predicted"/>
<feature type="domain" description="Glycosyltransferase 2-like" evidence="1">
    <location>
        <begin position="27"/>
        <end position="145"/>
    </location>
</feature>
<evidence type="ECO:0000313" key="2">
    <source>
        <dbReference type="EMBL" id="KXB35602.1"/>
    </source>
</evidence>
<dbReference type="PATRIC" id="fig|1393034.3.peg.4"/>
<name>A0A133XXB5_9ACTN</name>
<dbReference type="Proteomes" id="UP000070675">
    <property type="component" value="Unassembled WGS sequence"/>
</dbReference>
<gene>
    <name evidence="2" type="ORF">HMPREF3192_00006</name>
</gene>
<comment type="caution">
    <text evidence="2">The sequence shown here is derived from an EMBL/GenBank/DDBJ whole genome shotgun (WGS) entry which is preliminary data.</text>
</comment>
<dbReference type="InterPro" id="IPR001173">
    <property type="entry name" value="Glyco_trans_2-like"/>
</dbReference>
<organism evidence="2 3">
    <name type="scientific">Atopobium deltae</name>
    <dbReference type="NCBI Taxonomy" id="1393034"/>
    <lineage>
        <taxon>Bacteria</taxon>
        <taxon>Bacillati</taxon>
        <taxon>Actinomycetota</taxon>
        <taxon>Coriobacteriia</taxon>
        <taxon>Coriobacteriales</taxon>
        <taxon>Atopobiaceae</taxon>
        <taxon>Atopobium</taxon>
    </lineage>
</organism>
<keyword evidence="3" id="KW-1185">Reference proteome</keyword>